<keyword evidence="10" id="KW-1185">Reference proteome</keyword>
<feature type="domain" description="Nudix hydrolase" evidence="8">
    <location>
        <begin position="55"/>
        <end position="189"/>
    </location>
</feature>
<keyword evidence="6" id="KW-0460">Magnesium</keyword>
<dbReference type="InterPro" id="IPR045121">
    <property type="entry name" value="CoAse"/>
</dbReference>
<keyword evidence="5" id="KW-0378">Hydrolase</keyword>
<name>A0A3R8LT20_9BURK</name>
<keyword evidence="4" id="KW-0479">Metal-binding</keyword>
<dbReference type="OrthoDB" id="9802805at2"/>
<evidence type="ECO:0000313" key="10">
    <source>
        <dbReference type="Proteomes" id="UP000270261"/>
    </source>
</evidence>
<dbReference type="Pfam" id="PF00293">
    <property type="entry name" value="NUDIX"/>
    <property type="match status" value="1"/>
</dbReference>
<keyword evidence="7" id="KW-0464">Manganese</keyword>
<dbReference type="InterPro" id="IPR000059">
    <property type="entry name" value="NUDIX_hydrolase_NudL_CS"/>
</dbReference>
<comment type="similarity">
    <text evidence="3">Belongs to the Nudix hydrolase family. PCD1 subfamily.</text>
</comment>
<dbReference type="PANTHER" id="PTHR12992:SF11">
    <property type="entry name" value="MITOCHONDRIAL COENZYME A DIPHOSPHATASE NUDT8"/>
    <property type="match status" value="1"/>
</dbReference>
<dbReference type="PROSITE" id="PS01293">
    <property type="entry name" value="NUDIX_COA"/>
    <property type="match status" value="1"/>
</dbReference>
<protein>
    <submittedName>
        <fullName evidence="9">CoA pyrophosphatase</fullName>
    </submittedName>
</protein>
<dbReference type="GO" id="GO:0010945">
    <property type="term" value="F:coenzyme A diphosphatase activity"/>
    <property type="evidence" value="ECO:0007669"/>
    <property type="project" value="InterPro"/>
</dbReference>
<reference evidence="9 10" key="1">
    <citation type="submission" date="2018-11" db="EMBL/GenBank/DDBJ databases">
        <title>Genome sequencing of Lautropia sp. KCOM 2505 (= ChDC F240).</title>
        <authorList>
            <person name="Kook J.-K."/>
            <person name="Park S.-N."/>
            <person name="Lim Y.K."/>
        </authorList>
    </citation>
    <scope>NUCLEOTIDE SEQUENCE [LARGE SCALE GENOMIC DNA]</scope>
    <source>
        <strain evidence="9 10">KCOM 2505</strain>
    </source>
</reference>
<organism evidence="9 10">
    <name type="scientific">Lautropia dentalis</name>
    <dbReference type="NCBI Taxonomy" id="2490857"/>
    <lineage>
        <taxon>Bacteria</taxon>
        <taxon>Pseudomonadati</taxon>
        <taxon>Pseudomonadota</taxon>
        <taxon>Betaproteobacteria</taxon>
        <taxon>Burkholderiales</taxon>
        <taxon>Burkholderiaceae</taxon>
        <taxon>Lautropia</taxon>
    </lineage>
</organism>
<evidence type="ECO:0000256" key="6">
    <source>
        <dbReference type="ARBA" id="ARBA00022842"/>
    </source>
</evidence>
<dbReference type="EMBL" id="RRUE01000001">
    <property type="protein sequence ID" value="RRN46042.1"/>
    <property type="molecule type" value="Genomic_DNA"/>
</dbReference>
<dbReference type="AlphaFoldDB" id="A0A3R8LT20"/>
<comment type="cofactor">
    <cofactor evidence="1">
        <name>Mn(2+)</name>
        <dbReference type="ChEBI" id="CHEBI:29035"/>
    </cofactor>
</comment>
<evidence type="ECO:0000259" key="8">
    <source>
        <dbReference type="PROSITE" id="PS51462"/>
    </source>
</evidence>
<dbReference type="RefSeq" id="WP_125095468.1">
    <property type="nucleotide sequence ID" value="NZ_RRUE01000001.1"/>
</dbReference>
<evidence type="ECO:0000256" key="2">
    <source>
        <dbReference type="ARBA" id="ARBA00001946"/>
    </source>
</evidence>
<proteinExistence type="inferred from homology"/>
<evidence type="ECO:0000313" key="9">
    <source>
        <dbReference type="EMBL" id="RRN46042.1"/>
    </source>
</evidence>
<comment type="caution">
    <text evidence="9">The sequence shown here is derived from an EMBL/GenBank/DDBJ whole genome shotgun (WGS) entry which is preliminary data.</text>
</comment>
<dbReference type="PROSITE" id="PS51462">
    <property type="entry name" value="NUDIX"/>
    <property type="match status" value="1"/>
</dbReference>
<sequence length="230" mass="25352">MPAGSPRQPLSDHRLQGEWIRQRFLHPPSRWSLEAESNAERPTGEGLLDRDSPALIPAAVLVPLLPTPDGLQVLLTVRSNRLRKHRGQIAFPGGRLDAGDASVEAAALREAREETGLMPAQVSVLGTLPTMATGTGFWVTPVVGLLDAAVRLDGLTLSPDEVQEAFLVPLAFLMNPARHQRRIGRWQQQGQTVQRSFLAMPWRAPDGRSYFIWGATATILRNFYHFLAAD</sequence>
<dbReference type="Gene3D" id="3.90.79.10">
    <property type="entry name" value="Nucleoside Triphosphate Pyrophosphohydrolase"/>
    <property type="match status" value="1"/>
</dbReference>
<evidence type="ECO:0000256" key="1">
    <source>
        <dbReference type="ARBA" id="ARBA00001936"/>
    </source>
</evidence>
<dbReference type="SUPFAM" id="SSF55811">
    <property type="entry name" value="Nudix"/>
    <property type="match status" value="1"/>
</dbReference>
<dbReference type="Proteomes" id="UP000270261">
    <property type="component" value="Unassembled WGS sequence"/>
</dbReference>
<evidence type="ECO:0000256" key="3">
    <source>
        <dbReference type="ARBA" id="ARBA00006506"/>
    </source>
</evidence>
<gene>
    <name evidence="9" type="ORF">EHV23_02245</name>
</gene>
<comment type="cofactor">
    <cofactor evidence="2">
        <name>Mg(2+)</name>
        <dbReference type="ChEBI" id="CHEBI:18420"/>
    </cofactor>
</comment>
<dbReference type="PANTHER" id="PTHR12992">
    <property type="entry name" value="NUDIX HYDROLASE"/>
    <property type="match status" value="1"/>
</dbReference>
<dbReference type="GO" id="GO:0009132">
    <property type="term" value="P:nucleoside diphosphate metabolic process"/>
    <property type="evidence" value="ECO:0007669"/>
    <property type="project" value="InterPro"/>
</dbReference>
<dbReference type="InterPro" id="IPR000086">
    <property type="entry name" value="NUDIX_hydrolase_dom"/>
</dbReference>
<dbReference type="GO" id="GO:0000287">
    <property type="term" value="F:magnesium ion binding"/>
    <property type="evidence" value="ECO:0007669"/>
    <property type="project" value="InterPro"/>
</dbReference>
<accession>A0A3R8LT20</accession>
<dbReference type="CDD" id="cd03426">
    <property type="entry name" value="NUDIX_CoAse_Nudt7"/>
    <property type="match status" value="1"/>
</dbReference>
<dbReference type="GO" id="GO:0030145">
    <property type="term" value="F:manganese ion binding"/>
    <property type="evidence" value="ECO:0007669"/>
    <property type="project" value="InterPro"/>
</dbReference>
<evidence type="ECO:0000256" key="4">
    <source>
        <dbReference type="ARBA" id="ARBA00022723"/>
    </source>
</evidence>
<dbReference type="InterPro" id="IPR015797">
    <property type="entry name" value="NUDIX_hydrolase-like_dom_sf"/>
</dbReference>
<evidence type="ECO:0000256" key="7">
    <source>
        <dbReference type="ARBA" id="ARBA00023211"/>
    </source>
</evidence>
<evidence type="ECO:0000256" key="5">
    <source>
        <dbReference type="ARBA" id="ARBA00022801"/>
    </source>
</evidence>